<dbReference type="PANTHER" id="PTHR34975:SF2">
    <property type="entry name" value="SPORE GERMINATION PROTEIN A2"/>
    <property type="match status" value="1"/>
</dbReference>
<keyword evidence="3" id="KW-0813">Transport</keyword>
<dbReference type="PANTHER" id="PTHR34975">
    <property type="entry name" value="SPORE GERMINATION PROTEIN A2"/>
    <property type="match status" value="1"/>
</dbReference>
<dbReference type="GO" id="GO:0009847">
    <property type="term" value="P:spore germination"/>
    <property type="evidence" value="ECO:0007669"/>
    <property type="project" value="InterPro"/>
</dbReference>
<feature type="transmembrane region" description="Helical" evidence="8">
    <location>
        <begin position="73"/>
        <end position="95"/>
    </location>
</feature>
<feature type="transmembrane region" description="Helical" evidence="8">
    <location>
        <begin position="36"/>
        <end position="61"/>
    </location>
</feature>
<evidence type="ECO:0000256" key="2">
    <source>
        <dbReference type="ARBA" id="ARBA00007998"/>
    </source>
</evidence>
<dbReference type="NCBIfam" id="TIGR00912">
    <property type="entry name" value="2A0309"/>
    <property type="match status" value="1"/>
</dbReference>
<protein>
    <submittedName>
        <fullName evidence="9">Spore germination protein KB</fullName>
    </submittedName>
</protein>
<feature type="transmembrane region" description="Helical" evidence="8">
    <location>
        <begin position="143"/>
        <end position="165"/>
    </location>
</feature>
<feature type="transmembrane region" description="Helical" evidence="8">
    <location>
        <begin position="310"/>
        <end position="327"/>
    </location>
</feature>
<dbReference type="AlphaFoldDB" id="A0A852TJW7"/>
<evidence type="ECO:0000256" key="4">
    <source>
        <dbReference type="ARBA" id="ARBA00022544"/>
    </source>
</evidence>
<proteinExistence type="inferred from homology"/>
<dbReference type="GO" id="GO:0016020">
    <property type="term" value="C:membrane"/>
    <property type="evidence" value="ECO:0007669"/>
    <property type="project" value="UniProtKB-SubCell"/>
</dbReference>
<evidence type="ECO:0000313" key="9">
    <source>
        <dbReference type="EMBL" id="NYE08579.1"/>
    </source>
</evidence>
<feature type="transmembrane region" description="Helical" evidence="8">
    <location>
        <begin position="7"/>
        <end position="30"/>
    </location>
</feature>
<comment type="caution">
    <text evidence="9">The sequence shown here is derived from an EMBL/GenBank/DDBJ whole genome shotgun (WGS) entry which is preliminary data.</text>
</comment>
<feature type="transmembrane region" description="Helical" evidence="8">
    <location>
        <begin position="339"/>
        <end position="358"/>
    </location>
</feature>
<evidence type="ECO:0000256" key="3">
    <source>
        <dbReference type="ARBA" id="ARBA00022448"/>
    </source>
</evidence>
<reference evidence="10" key="2">
    <citation type="submission" date="2020-08" db="EMBL/GenBank/DDBJ databases">
        <title>The Agave Microbiome: Exploring the role of microbial communities in plant adaptations to desert environments.</title>
        <authorList>
            <person name="Partida-Martinez L.P."/>
        </authorList>
    </citation>
    <scope>NUCLEOTIDE SEQUENCE [LARGE SCALE GENOMIC DNA]</scope>
    <source>
        <strain evidence="10">AT2.8</strain>
    </source>
</reference>
<dbReference type="Proteomes" id="UP000548423">
    <property type="component" value="Unassembled WGS sequence"/>
</dbReference>
<evidence type="ECO:0000313" key="10">
    <source>
        <dbReference type="Proteomes" id="UP000548423"/>
    </source>
</evidence>
<evidence type="ECO:0000256" key="6">
    <source>
        <dbReference type="ARBA" id="ARBA00022989"/>
    </source>
</evidence>
<gene>
    <name evidence="9" type="ORF">F4694_005427</name>
</gene>
<comment type="similarity">
    <text evidence="2">Belongs to the amino acid-polyamine-organocation (APC) superfamily. Spore germination protein (SGP) (TC 2.A.3.9) family.</text>
</comment>
<name>A0A852TJW7_9BACI</name>
<feature type="transmembrane region" description="Helical" evidence="8">
    <location>
        <begin position="185"/>
        <end position="204"/>
    </location>
</feature>
<evidence type="ECO:0000256" key="5">
    <source>
        <dbReference type="ARBA" id="ARBA00022692"/>
    </source>
</evidence>
<keyword evidence="6 8" id="KW-1133">Transmembrane helix</keyword>
<reference evidence="10" key="1">
    <citation type="submission" date="2020-07" db="EMBL/GenBank/DDBJ databases">
        <authorList>
            <person name="Partida-Martinez L."/>
            <person name="Huntemann M."/>
            <person name="Clum A."/>
            <person name="Wang J."/>
            <person name="Palaniappan K."/>
            <person name="Ritter S."/>
            <person name="Chen I.-M."/>
            <person name="Stamatis D."/>
            <person name="Reddy T."/>
            <person name="O'Malley R."/>
            <person name="Daum C."/>
            <person name="Shapiro N."/>
            <person name="Ivanova N."/>
            <person name="Kyrpides N."/>
            <person name="Woyke T."/>
        </authorList>
    </citation>
    <scope>NUCLEOTIDE SEQUENCE [LARGE SCALE GENOMIC DNA]</scope>
    <source>
        <strain evidence="10">AT2.8</strain>
    </source>
</reference>
<dbReference type="EMBL" id="JACCBX010000014">
    <property type="protein sequence ID" value="NYE08579.1"/>
    <property type="molecule type" value="Genomic_DNA"/>
</dbReference>
<dbReference type="InterPro" id="IPR004761">
    <property type="entry name" value="Spore_GerAB"/>
</dbReference>
<evidence type="ECO:0000256" key="8">
    <source>
        <dbReference type="SAM" id="Phobius"/>
    </source>
</evidence>
<feature type="transmembrane region" description="Helical" evidence="8">
    <location>
        <begin position="269"/>
        <end position="298"/>
    </location>
</feature>
<evidence type="ECO:0000256" key="7">
    <source>
        <dbReference type="ARBA" id="ARBA00023136"/>
    </source>
</evidence>
<accession>A0A852TJW7</accession>
<comment type="subcellular location">
    <subcellularLocation>
        <location evidence="1">Membrane</location>
        <topology evidence="1">Multi-pass membrane protein</topology>
    </subcellularLocation>
</comment>
<keyword evidence="5 8" id="KW-0812">Transmembrane</keyword>
<keyword evidence="4" id="KW-0309">Germination</keyword>
<feature type="transmembrane region" description="Helical" evidence="8">
    <location>
        <begin position="216"/>
        <end position="241"/>
    </location>
</feature>
<dbReference type="Pfam" id="PF03845">
    <property type="entry name" value="Spore_permease"/>
    <property type="match status" value="1"/>
</dbReference>
<evidence type="ECO:0000256" key="1">
    <source>
        <dbReference type="ARBA" id="ARBA00004141"/>
    </source>
</evidence>
<sequence length="369" mass="41670">MEKAKISLYQLFVLILLFELGSAILVPLAIDAKQDAWLAILSGLIGGLFLFWINYRLFLYYPELAPPEYMQKLLGKIAGTFLAFWYIIFFMYTAARVLRDFGEMLLTFAYLETPLFIVNALLMLVIIYAVSKGIEVVARTGELFFVSIYFLAITGFILIVFSGLIDLNNLKPMLEEGIFPIAKVAFTQTLYFPFGESIVFSMIFPYITKRKSVKKVGLFAIGLSGINLAITMAINIGVLGVDLASRSQFPLLSTIQSIQVAEFLERLDVFFMISMVICIFFKVSIYFYAAVAIAAVIFKIKKPSKLTYPMGMVVLFMSVTIASSYAEHLKEGLEFGTRYVHPFFLVIIPMLLLGIAFIKNRKRSSHQKI</sequence>
<feature type="transmembrane region" description="Helical" evidence="8">
    <location>
        <begin position="107"/>
        <end position="131"/>
    </location>
</feature>
<organism evidence="9 10">
    <name type="scientific">Neobacillus niacini</name>
    <dbReference type="NCBI Taxonomy" id="86668"/>
    <lineage>
        <taxon>Bacteria</taxon>
        <taxon>Bacillati</taxon>
        <taxon>Bacillota</taxon>
        <taxon>Bacilli</taxon>
        <taxon>Bacillales</taxon>
        <taxon>Bacillaceae</taxon>
        <taxon>Neobacillus</taxon>
    </lineage>
</organism>
<keyword evidence="7 8" id="KW-0472">Membrane</keyword>